<dbReference type="STRING" id="1004.SAMN05661012_00486"/>
<name>A0A1K1M6N4_9BACT</name>
<feature type="domain" description="HTH araC/xylS-type" evidence="4">
    <location>
        <begin position="173"/>
        <end position="275"/>
    </location>
</feature>
<reference evidence="5 7" key="1">
    <citation type="submission" date="2016-11" db="EMBL/GenBank/DDBJ databases">
        <authorList>
            <person name="Jaros S."/>
            <person name="Januszkiewicz K."/>
            <person name="Wedrychowicz H."/>
        </authorList>
    </citation>
    <scope>NUCLEOTIDE SEQUENCE [LARGE SCALE GENOMIC DNA]</scope>
    <source>
        <strain evidence="5 7">DSM 784</strain>
    </source>
</reference>
<evidence type="ECO:0000259" key="4">
    <source>
        <dbReference type="PROSITE" id="PS01124"/>
    </source>
</evidence>
<evidence type="ECO:0000313" key="7">
    <source>
        <dbReference type="Proteomes" id="UP000183788"/>
    </source>
</evidence>
<dbReference type="PANTHER" id="PTHR43280">
    <property type="entry name" value="ARAC-FAMILY TRANSCRIPTIONAL REGULATOR"/>
    <property type="match status" value="1"/>
</dbReference>
<dbReference type="AlphaFoldDB" id="A0A1K1M6N4"/>
<keyword evidence="3" id="KW-0804">Transcription</keyword>
<sequence length="280" mass="32091">MQQLEPNIPIKDKISPDRHIKAEAFRKDIRKTEPHKHKQYFEIIYLTKGTGVHWIDGVRYELRPPVLYFITQNQVHNWELESEPDGYVVIIKKSFVLRSLDLELKMLLHQASNITCINITDNATIQCLFGLLVEESIIGAQFSFPVIEGLLKALLAKIQRISDSSDNSTLRKTNMYESFLEKLHQGNPVKSKVAYYAGLLNTSPQNLNAACRKAVDLPATAVLSDFIINEAKRLLLYTDKTVSEISFSLNFNDPSHFVKYFKRFADQTPQSFRLNSSQMP</sequence>
<reference evidence="6 8" key="2">
    <citation type="submission" date="2023-11" db="EMBL/GenBank/DDBJ databases">
        <title>MicrobeMod: A computational toolkit for identifying prokaryotic methylation and restriction-modification with nanopore sequencing.</title>
        <authorList>
            <person name="Crits-Christoph A."/>
            <person name="Kang S.C."/>
            <person name="Lee H."/>
            <person name="Ostrov N."/>
        </authorList>
    </citation>
    <scope>NUCLEOTIDE SEQUENCE [LARGE SCALE GENOMIC DNA]</scope>
    <source>
        <strain evidence="6 8">ATCC 23090</strain>
    </source>
</reference>
<dbReference type="Pfam" id="PF02311">
    <property type="entry name" value="AraC_binding"/>
    <property type="match status" value="1"/>
</dbReference>
<evidence type="ECO:0000256" key="3">
    <source>
        <dbReference type="ARBA" id="ARBA00023163"/>
    </source>
</evidence>
<keyword evidence="2" id="KW-0238">DNA-binding</keyword>
<accession>A0A1K1M6N4</accession>
<evidence type="ECO:0000313" key="8">
    <source>
        <dbReference type="Proteomes" id="UP001326715"/>
    </source>
</evidence>
<dbReference type="PANTHER" id="PTHR43280:SF32">
    <property type="entry name" value="TRANSCRIPTIONAL REGULATORY PROTEIN"/>
    <property type="match status" value="1"/>
</dbReference>
<gene>
    <name evidence="5" type="ORF">SAMN05661012_00486</name>
    <name evidence="6" type="ORF">SR876_33140</name>
</gene>
<dbReference type="Gene3D" id="2.60.120.10">
    <property type="entry name" value="Jelly Rolls"/>
    <property type="match status" value="1"/>
</dbReference>
<dbReference type="OrthoDB" id="2585681at2"/>
<dbReference type="EMBL" id="FPIZ01000001">
    <property type="protein sequence ID" value="SFW18737.1"/>
    <property type="molecule type" value="Genomic_DNA"/>
</dbReference>
<evidence type="ECO:0000256" key="1">
    <source>
        <dbReference type="ARBA" id="ARBA00023015"/>
    </source>
</evidence>
<dbReference type="InterPro" id="IPR009057">
    <property type="entry name" value="Homeodomain-like_sf"/>
</dbReference>
<dbReference type="Gene3D" id="1.10.10.60">
    <property type="entry name" value="Homeodomain-like"/>
    <property type="match status" value="1"/>
</dbReference>
<keyword evidence="1" id="KW-0805">Transcription regulation</keyword>
<organism evidence="5 7">
    <name type="scientific">Chitinophaga sancti</name>
    <dbReference type="NCBI Taxonomy" id="1004"/>
    <lineage>
        <taxon>Bacteria</taxon>
        <taxon>Pseudomonadati</taxon>
        <taxon>Bacteroidota</taxon>
        <taxon>Chitinophagia</taxon>
        <taxon>Chitinophagales</taxon>
        <taxon>Chitinophagaceae</taxon>
        <taxon>Chitinophaga</taxon>
    </lineage>
</organism>
<dbReference type="SUPFAM" id="SSF46689">
    <property type="entry name" value="Homeodomain-like"/>
    <property type="match status" value="1"/>
</dbReference>
<dbReference type="Proteomes" id="UP001326715">
    <property type="component" value="Chromosome"/>
</dbReference>
<dbReference type="InterPro" id="IPR037923">
    <property type="entry name" value="HTH-like"/>
</dbReference>
<protein>
    <submittedName>
        <fullName evidence="5">AraC-like ligand binding domain-containing protein</fullName>
    </submittedName>
    <submittedName>
        <fullName evidence="6">Helix-turn-helix transcriptional regulator</fullName>
    </submittedName>
</protein>
<dbReference type="SUPFAM" id="SSF51215">
    <property type="entry name" value="Regulatory protein AraC"/>
    <property type="match status" value="1"/>
</dbReference>
<keyword evidence="8" id="KW-1185">Reference proteome</keyword>
<dbReference type="EMBL" id="CP140154">
    <property type="protein sequence ID" value="WQG89779.1"/>
    <property type="molecule type" value="Genomic_DNA"/>
</dbReference>
<dbReference type="SMART" id="SM00342">
    <property type="entry name" value="HTH_ARAC"/>
    <property type="match status" value="1"/>
</dbReference>
<evidence type="ECO:0000313" key="6">
    <source>
        <dbReference type="EMBL" id="WQG89779.1"/>
    </source>
</evidence>
<dbReference type="RefSeq" id="WP_072357003.1">
    <property type="nucleotide sequence ID" value="NZ_CP139972.1"/>
</dbReference>
<proteinExistence type="predicted"/>
<dbReference type="Pfam" id="PF12833">
    <property type="entry name" value="HTH_18"/>
    <property type="match status" value="1"/>
</dbReference>
<dbReference type="PROSITE" id="PS01124">
    <property type="entry name" value="HTH_ARAC_FAMILY_2"/>
    <property type="match status" value="1"/>
</dbReference>
<dbReference type="InterPro" id="IPR014710">
    <property type="entry name" value="RmlC-like_jellyroll"/>
</dbReference>
<dbReference type="GO" id="GO:0043565">
    <property type="term" value="F:sequence-specific DNA binding"/>
    <property type="evidence" value="ECO:0007669"/>
    <property type="project" value="InterPro"/>
</dbReference>
<evidence type="ECO:0000313" key="5">
    <source>
        <dbReference type="EMBL" id="SFW18737.1"/>
    </source>
</evidence>
<dbReference type="Proteomes" id="UP000183788">
    <property type="component" value="Unassembled WGS sequence"/>
</dbReference>
<dbReference type="InterPro" id="IPR003313">
    <property type="entry name" value="AraC-bd"/>
</dbReference>
<dbReference type="GO" id="GO:0003700">
    <property type="term" value="F:DNA-binding transcription factor activity"/>
    <property type="evidence" value="ECO:0007669"/>
    <property type="project" value="InterPro"/>
</dbReference>
<dbReference type="InterPro" id="IPR018060">
    <property type="entry name" value="HTH_AraC"/>
</dbReference>
<evidence type="ECO:0000256" key="2">
    <source>
        <dbReference type="ARBA" id="ARBA00023125"/>
    </source>
</evidence>